<dbReference type="EMBL" id="VSSQ01001689">
    <property type="protein sequence ID" value="MPM10415.1"/>
    <property type="molecule type" value="Genomic_DNA"/>
</dbReference>
<proteinExistence type="predicted"/>
<accession>A0A644X2N6</accession>
<reference evidence="1" key="1">
    <citation type="submission" date="2019-08" db="EMBL/GenBank/DDBJ databases">
        <authorList>
            <person name="Kucharzyk K."/>
            <person name="Murdoch R.W."/>
            <person name="Higgins S."/>
            <person name="Loffler F."/>
        </authorList>
    </citation>
    <scope>NUCLEOTIDE SEQUENCE</scope>
</reference>
<comment type="caution">
    <text evidence="1">The sequence shown here is derived from an EMBL/GenBank/DDBJ whole genome shotgun (WGS) entry which is preliminary data.</text>
</comment>
<protein>
    <submittedName>
        <fullName evidence="1">Uncharacterized protein</fullName>
    </submittedName>
</protein>
<evidence type="ECO:0000313" key="1">
    <source>
        <dbReference type="EMBL" id="MPM10415.1"/>
    </source>
</evidence>
<name>A0A644X2N6_9ZZZZ</name>
<dbReference type="AlphaFoldDB" id="A0A644X2N6"/>
<sequence>MENNKIENLLMQILEKQTAMQSDISSMKSDLTEIKEKVSTVYDQTADLTEFRTEIKETANNISKDVKFIKHKLYETEQDVFDIKDHLSIVK</sequence>
<organism evidence="1">
    <name type="scientific">bioreactor metagenome</name>
    <dbReference type="NCBI Taxonomy" id="1076179"/>
    <lineage>
        <taxon>unclassified sequences</taxon>
        <taxon>metagenomes</taxon>
        <taxon>ecological metagenomes</taxon>
    </lineage>
</organism>
<gene>
    <name evidence="1" type="ORF">SDC9_56747</name>
</gene>